<sequence length="138" mass="14799">MTDQQPRDGGRPPLRLGTDEHGNPTVTLSLKGLNAGATRLVDQLDTILGAVAALRAGDLGQPDSLPSIDRAVRDLDRLDKVLGGLTAALIRQHYIAGGSHGQLAAAMEVQRSTAQMRAERLPAEPTYWENWVRGTLPT</sequence>
<feature type="compositionally biased region" description="Basic and acidic residues" evidence="1">
    <location>
        <begin position="1"/>
        <end position="10"/>
    </location>
</feature>
<keyword evidence="3" id="KW-1185">Reference proteome</keyword>
<reference evidence="2 3" key="1">
    <citation type="submission" date="2020-08" db="EMBL/GenBank/DDBJ databases">
        <title>Genomic Encyclopedia of Type Strains, Phase III (KMG-III): the genomes of soil and plant-associated and newly described type strains.</title>
        <authorList>
            <person name="Whitman W."/>
        </authorList>
    </citation>
    <scope>NUCLEOTIDE SEQUENCE [LARGE SCALE GENOMIC DNA]</scope>
    <source>
        <strain evidence="2 3">CECT 8840</strain>
    </source>
</reference>
<evidence type="ECO:0000256" key="1">
    <source>
        <dbReference type="SAM" id="MobiDB-lite"/>
    </source>
</evidence>
<dbReference type="EMBL" id="JACHJP010000022">
    <property type="protein sequence ID" value="MBB4920987.1"/>
    <property type="molecule type" value="Genomic_DNA"/>
</dbReference>
<dbReference type="AlphaFoldDB" id="A0A7W7QWF2"/>
<organism evidence="2 3">
    <name type="scientific">Streptosporangium saharense</name>
    <dbReference type="NCBI Taxonomy" id="1706840"/>
    <lineage>
        <taxon>Bacteria</taxon>
        <taxon>Bacillati</taxon>
        <taxon>Actinomycetota</taxon>
        <taxon>Actinomycetes</taxon>
        <taxon>Streptosporangiales</taxon>
        <taxon>Streptosporangiaceae</taxon>
        <taxon>Streptosporangium</taxon>
    </lineage>
</organism>
<proteinExistence type="predicted"/>
<evidence type="ECO:0000313" key="3">
    <source>
        <dbReference type="Proteomes" id="UP000552644"/>
    </source>
</evidence>
<name>A0A7W7QWF2_9ACTN</name>
<protein>
    <submittedName>
        <fullName evidence="2">Uncharacterized protein</fullName>
    </submittedName>
</protein>
<accession>A0A7W7QWF2</accession>
<feature type="region of interest" description="Disordered" evidence="1">
    <location>
        <begin position="1"/>
        <end position="23"/>
    </location>
</feature>
<dbReference type="RefSeq" id="WP_184725829.1">
    <property type="nucleotide sequence ID" value="NZ_JACHJP010000022.1"/>
</dbReference>
<dbReference type="Proteomes" id="UP000552644">
    <property type="component" value="Unassembled WGS sequence"/>
</dbReference>
<gene>
    <name evidence="2" type="ORF">FHS44_008140</name>
</gene>
<comment type="caution">
    <text evidence="2">The sequence shown here is derived from an EMBL/GenBank/DDBJ whole genome shotgun (WGS) entry which is preliminary data.</text>
</comment>
<evidence type="ECO:0000313" key="2">
    <source>
        <dbReference type="EMBL" id="MBB4920987.1"/>
    </source>
</evidence>